<evidence type="ECO:0000313" key="2">
    <source>
        <dbReference type="Proteomes" id="UP000198345"/>
    </source>
</evidence>
<proteinExistence type="predicted"/>
<dbReference type="OrthoDB" id="1270082at2"/>
<name>A0A226HHI2_9FLAO</name>
<reference evidence="1 2" key="1">
    <citation type="submission" date="2016-11" db="EMBL/GenBank/DDBJ databases">
        <title>Whole genomes of Flavobacteriaceae.</title>
        <authorList>
            <person name="Stine C."/>
            <person name="Li C."/>
            <person name="Tadesse D."/>
        </authorList>
    </citation>
    <scope>NUCLEOTIDE SEQUENCE [LARGE SCALE GENOMIC DNA]</scope>
    <source>
        <strain evidence="1 2">DSM 18292</strain>
    </source>
</reference>
<keyword evidence="2" id="KW-1185">Reference proteome</keyword>
<sequence length="180" mass="21167">MKKNKISFETNFWAHQELENPFEVIDAFFGSDSLSYYKQTLSEVVFYRSKDEVYKKECPGDVFFNYTAIRSFLRACSALQNKSKKWKVREIEAEQKSILSQASLTAEEYENPFIVFQNAFEEHSLTDFEFFLCEIIHLSLRPTIVEFDSDLLTPYIHVIKMLDASQLLLESQLEKIKITE</sequence>
<evidence type="ECO:0000313" key="1">
    <source>
        <dbReference type="EMBL" id="OXA93136.1"/>
    </source>
</evidence>
<dbReference type="EMBL" id="MUGW01000016">
    <property type="protein sequence ID" value="OXA93136.1"/>
    <property type="molecule type" value="Genomic_DNA"/>
</dbReference>
<protein>
    <submittedName>
        <fullName evidence="1">Uncharacterized protein</fullName>
    </submittedName>
</protein>
<organism evidence="1 2">
    <name type="scientific">Flavobacterium hercynium</name>
    <dbReference type="NCBI Taxonomy" id="387094"/>
    <lineage>
        <taxon>Bacteria</taxon>
        <taxon>Pseudomonadati</taxon>
        <taxon>Bacteroidota</taxon>
        <taxon>Flavobacteriia</taxon>
        <taxon>Flavobacteriales</taxon>
        <taxon>Flavobacteriaceae</taxon>
        <taxon>Flavobacterium</taxon>
    </lineage>
</organism>
<gene>
    <name evidence="1" type="ORF">B0A66_07625</name>
</gene>
<comment type="caution">
    <text evidence="1">The sequence shown here is derived from an EMBL/GenBank/DDBJ whole genome shotgun (WGS) entry which is preliminary data.</text>
</comment>
<dbReference type="Proteomes" id="UP000198345">
    <property type="component" value="Unassembled WGS sequence"/>
</dbReference>
<dbReference type="AlphaFoldDB" id="A0A226HHI2"/>
<dbReference type="RefSeq" id="WP_089049258.1">
    <property type="nucleotide sequence ID" value="NZ_FXTV01000015.1"/>
</dbReference>
<accession>A0A226HHI2</accession>